<proteinExistence type="predicted"/>
<dbReference type="PANTHER" id="PTHR11603">
    <property type="entry name" value="AAA FAMILY ATPASE"/>
    <property type="match status" value="1"/>
</dbReference>
<reference evidence="7 8" key="1">
    <citation type="journal article" date="2016" name="Nat. Commun.">
        <title>Thousands of microbial genomes shed light on interconnected biogeochemical processes in an aquifer system.</title>
        <authorList>
            <person name="Anantharaman K."/>
            <person name="Brown C.T."/>
            <person name="Hug L.A."/>
            <person name="Sharon I."/>
            <person name="Castelle C.J."/>
            <person name="Probst A.J."/>
            <person name="Thomas B.C."/>
            <person name="Singh A."/>
            <person name="Wilkins M.J."/>
            <person name="Karaoz U."/>
            <person name="Brodie E.L."/>
            <person name="Williams K.H."/>
            <person name="Hubbard S.S."/>
            <person name="Banfield J.F."/>
        </authorList>
    </citation>
    <scope>NUCLEOTIDE SEQUENCE [LARGE SCALE GENOMIC DNA]</scope>
</reference>
<dbReference type="GO" id="GO:0004518">
    <property type="term" value="F:nuclease activity"/>
    <property type="evidence" value="ECO:0007669"/>
    <property type="project" value="UniProtKB-KW"/>
</dbReference>
<protein>
    <recommendedName>
        <fullName evidence="6">TRAM domain-containing protein</fullName>
    </recommendedName>
</protein>
<organism evidence="7 8">
    <name type="scientific">Candidatus Woykebacteria bacterium RBG_13_40_15</name>
    <dbReference type="NCBI Taxonomy" id="1802593"/>
    <lineage>
        <taxon>Bacteria</taxon>
        <taxon>Candidatus Woykeibacteriota</taxon>
    </lineage>
</organism>
<evidence type="ECO:0000256" key="1">
    <source>
        <dbReference type="ARBA" id="ARBA00001946"/>
    </source>
</evidence>
<evidence type="ECO:0000256" key="4">
    <source>
        <dbReference type="ARBA" id="ARBA00022842"/>
    </source>
</evidence>
<evidence type="ECO:0000313" key="7">
    <source>
        <dbReference type="EMBL" id="OGY24421.1"/>
    </source>
</evidence>
<dbReference type="SMART" id="SM00670">
    <property type="entry name" value="PINc"/>
    <property type="match status" value="1"/>
</dbReference>
<gene>
    <name evidence="7" type="ORF">A2172_01780</name>
</gene>
<dbReference type="InterPro" id="IPR002716">
    <property type="entry name" value="PIN_dom"/>
</dbReference>
<dbReference type="CDD" id="cd09877">
    <property type="entry name" value="PIN_YacL-like"/>
    <property type="match status" value="1"/>
</dbReference>
<dbReference type="PROSITE" id="PS50926">
    <property type="entry name" value="TRAM"/>
    <property type="match status" value="1"/>
</dbReference>
<evidence type="ECO:0000256" key="2">
    <source>
        <dbReference type="ARBA" id="ARBA00022722"/>
    </source>
</evidence>
<dbReference type="GO" id="GO:0016787">
    <property type="term" value="F:hydrolase activity"/>
    <property type="evidence" value="ECO:0007669"/>
    <property type="project" value="UniProtKB-KW"/>
</dbReference>
<dbReference type="EMBL" id="MHCP01000011">
    <property type="protein sequence ID" value="OGY24421.1"/>
    <property type="molecule type" value="Genomic_DNA"/>
</dbReference>
<keyword evidence="5" id="KW-0812">Transmembrane</keyword>
<dbReference type="SUPFAM" id="SSF88723">
    <property type="entry name" value="PIN domain-like"/>
    <property type="match status" value="1"/>
</dbReference>
<keyword evidence="4" id="KW-0460">Magnesium</keyword>
<feature type="domain" description="TRAM" evidence="6">
    <location>
        <begin position="230"/>
        <end position="291"/>
    </location>
</feature>
<sequence length="304" mass="33067">MNVQLIVRIVLAAAFGFLGYQISSRFLLMGNSGAQLGINIVAAIVLGAVGVYVVPVVSSWIKNWSTVFSQRVANEVISQLHIPRIRRSSNGKEKEKSTYLNPIVVDTSVLIDGRIAEVAESGFLSGTLIVPRFILSELQHIADASDALRRGKGRRGLEVLEQLKKSKWIKTVIYTGNPPDEKNIDDKILGLAKGLKARILTTDFNLNKVATVSGIKILNINELANSLKTILLPGENLEVKVIQEGKEKTQGVGYLPDGTMIVVENGASFVGETISTTVSRVLQTVAGRMIFVQVSDLDKNKTTK</sequence>
<evidence type="ECO:0000256" key="5">
    <source>
        <dbReference type="SAM" id="Phobius"/>
    </source>
</evidence>
<keyword evidence="5" id="KW-1133">Transmembrane helix</keyword>
<comment type="caution">
    <text evidence="7">The sequence shown here is derived from an EMBL/GenBank/DDBJ whole genome shotgun (WGS) entry which is preliminary data.</text>
</comment>
<comment type="cofactor">
    <cofactor evidence="1">
        <name>Mg(2+)</name>
        <dbReference type="ChEBI" id="CHEBI:18420"/>
    </cofactor>
</comment>
<name>A0A1G1W9W0_9BACT</name>
<feature type="transmembrane region" description="Helical" evidence="5">
    <location>
        <begin position="40"/>
        <end position="61"/>
    </location>
</feature>
<dbReference type="InterPro" id="IPR052041">
    <property type="entry name" value="Nucleic_acid_metab_PIN/TRAM"/>
</dbReference>
<evidence type="ECO:0000313" key="8">
    <source>
        <dbReference type="Proteomes" id="UP000176631"/>
    </source>
</evidence>
<keyword evidence="3" id="KW-0378">Hydrolase</keyword>
<accession>A0A1G1W9W0</accession>
<dbReference type="Proteomes" id="UP000176631">
    <property type="component" value="Unassembled WGS sequence"/>
</dbReference>
<dbReference type="InterPro" id="IPR029060">
    <property type="entry name" value="PIN-like_dom_sf"/>
</dbReference>
<keyword evidence="2" id="KW-0540">Nuclease</keyword>
<evidence type="ECO:0000256" key="3">
    <source>
        <dbReference type="ARBA" id="ARBA00022801"/>
    </source>
</evidence>
<feature type="transmembrane region" description="Helical" evidence="5">
    <location>
        <begin position="6"/>
        <end position="28"/>
    </location>
</feature>
<dbReference type="AlphaFoldDB" id="A0A1G1W9W0"/>
<evidence type="ECO:0000259" key="6">
    <source>
        <dbReference type="PROSITE" id="PS50926"/>
    </source>
</evidence>
<keyword evidence="5" id="KW-0472">Membrane</keyword>
<dbReference type="InterPro" id="IPR002792">
    <property type="entry name" value="TRAM_dom"/>
</dbReference>
<dbReference type="Gene3D" id="3.40.50.1010">
    <property type="entry name" value="5'-nuclease"/>
    <property type="match status" value="1"/>
</dbReference>
<dbReference type="PANTHER" id="PTHR11603:SF147">
    <property type="entry name" value="MEMBRANE PROTEIN"/>
    <property type="match status" value="1"/>
</dbReference>